<feature type="compositionally biased region" description="Polar residues" evidence="5">
    <location>
        <begin position="89"/>
        <end position="98"/>
    </location>
</feature>
<reference evidence="6 7" key="1">
    <citation type="submission" date="2010-05" db="EMBL/GenBank/DDBJ databases">
        <title>The Genome Sequence of Thecamonas trahens ATCC 50062.</title>
        <authorList>
            <consortium name="The Broad Institute Genome Sequencing Platform"/>
            <person name="Russ C."/>
            <person name="Cuomo C."/>
            <person name="Shea T."/>
            <person name="Young S.K."/>
            <person name="Zeng Q."/>
            <person name="Koehrsen M."/>
            <person name="Haas B."/>
            <person name="Borodovsky M."/>
            <person name="Guigo R."/>
            <person name="Alvarado L."/>
            <person name="Berlin A."/>
            <person name="Bochicchio J."/>
            <person name="Borenstein D."/>
            <person name="Chapman S."/>
            <person name="Chen Z."/>
            <person name="Freedman E."/>
            <person name="Gellesch M."/>
            <person name="Goldberg J."/>
            <person name="Griggs A."/>
            <person name="Gujja S."/>
            <person name="Heilman E."/>
            <person name="Heiman D."/>
            <person name="Hepburn T."/>
            <person name="Howarth C."/>
            <person name="Jen D."/>
            <person name="Larson L."/>
            <person name="Mehta T."/>
            <person name="Park D."/>
            <person name="Pearson M."/>
            <person name="Roberts A."/>
            <person name="Saif S."/>
            <person name="Shenoy N."/>
            <person name="Sisk P."/>
            <person name="Stolte C."/>
            <person name="Sykes S."/>
            <person name="Thomson T."/>
            <person name="Walk T."/>
            <person name="White J."/>
            <person name="Yandava C."/>
            <person name="Burger G."/>
            <person name="Gray M.W."/>
            <person name="Holland P.W.H."/>
            <person name="King N."/>
            <person name="Lang F.B.F."/>
            <person name="Roger A.J."/>
            <person name="Ruiz-Trillo I."/>
            <person name="Lander E."/>
            <person name="Nusbaum C."/>
        </authorList>
    </citation>
    <scope>NUCLEOTIDE SEQUENCE [LARGE SCALE GENOMIC DNA]</scope>
    <source>
        <strain evidence="6 7">ATCC 50062</strain>
    </source>
</reference>
<feature type="compositionally biased region" description="Acidic residues" evidence="5">
    <location>
        <begin position="145"/>
        <end position="157"/>
    </location>
</feature>
<evidence type="ECO:0000256" key="1">
    <source>
        <dbReference type="ARBA" id="ARBA00004604"/>
    </source>
</evidence>
<evidence type="ECO:0000313" key="7">
    <source>
        <dbReference type="Proteomes" id="UP000054408"/>
    </source>
</evidence>
<evidence type="ECO:0000256" key="4">
    <source>
        <dbReference type="ARBA" id="ARBA00023242"/>
    </source>
</evidence>
<feature type="compositionally biased region" description="Basic residues" evidence="5">
    <location>
        <begin position="271"/>
        <end position="281"/>
    </location>
</feature>
<gene>
    <name evidence="6" type="ORF">AMSG_01625</name>
</gene>
<evidence type="ECO:0000256" key="5">
    <source>
        <dbReference type="SAM" id="MobiDB-lite"/>
    </source>
</evidence>
<dbReference type="EMBL" id="GL349438">
    <property type="protein sequence ID" value="KNC54773.1"/>
    <property type="molecule type" value="Genomic_DNA"/>
</dbReference>
<evidence type="ECO:0000256" key="2">
    <source>
        <dbReference type="ARBA" id="ARBA00007175"/>
    </source>
</evidence>
<dbReference type="Proteomes" id="UP000054408">
    <property type="component" value="Unassembled WGS sequence"/>
</dbReference>
<keyword evidence="7" id="KW-1185">Reference proteome</keyword>
<feature type="region of interest" description="Disordered" evidence="5">
    <location>
        <begin position="86"/>
        <end position="126"/>
    </location>
</feature>
<dbReference type="PANTHER" id="PTHR14577">
    <property type="entry name" value="NUCLEOLAR PROTEIN 12"/>
    <property type="match status" value="1"/>
</dbReference>
<accession>A0A0L0DTI6</accession>
<comment type="similarity">
    <text evidence="2">Belongs to the RRP17 family.</text>
</comment>
<feature type="region of interest" description="Disordered" evidence="5">
    <location>
        <begin position="195"/>
        <end position="281"/>
    </location>
</feature>
<dbReference type="GO" id="GO:0005730">
    <property type="term" value="C:nucleolus"/>
    <property type="evidence" value="ECO:0007669"/>
    <property type="project" value="UniProtKB-SubCell"/>
</dbReference>
<sequence length="281" mass="30072">MLALNASLVKTHVVFDPDNHREFITGFQKRKDDRRRKAAEDFKAAERVARNAARKEIRASRVSDEAATLARKHELQREFVRKQLAKGTTVASSKSTKTPVVAKREQGSSDDDSCYSSSDEESEAEIVGVSEVSADALSFGLSSSTDDDDFGAGESESDGNASLSVVRQGATLTVTSSSTVTTAKVMPLDLAHDAKPVWADDSDSDSASASGAVDDGHADASNSHGYTPGEELASLPGTLQLRYIQHKRRKYDPAAGRKRKRSGGRGGRSGGSRKRGKGGKR</sequence>
<dbReference type="RefSeq" id="XP_013761673.1">
    <property type="nucleotide sequence ID" value="XM_013906219.1"/>
</dbReference>
<proteinExistence type="inferred from homology"/>
<keyword evidence="3" id="KW-0175">Coiled coil</keyword>
<protein>
    <recommendedName>
        <fullName evidence="8">Nucleolar protein 12</fullName>
    </recommendedName>
</protein>
<name>A0A0L0DTI6_THETB</name>
<evidence type="ECO:0008006" key="8">
    <source>
        <dbReference type="Google" id="ProtNLM"/>
    </source>
</evidence>
<feature type="region of interest" description="Disordered" evidence="5">
    <location>
        <begin position="138"/>
        <end position="166"/>
    </location>
</feature>
<dbReference type="Pfam" id="PF09805">
    <property type="entry name" value="Nop25"/>
    <property type="match status" value="1"/>
</dbReference>
<feature type="compositionally biased region" description="Basic residues" evidence="5">
    <location>
        <begin position="244"/>
        <end position="263"/>
    </location>
</feature>
<comment type="subcellular location">
    <subcellularLocation>
        <location evidence="1">Nucleus</location>
        <location evidence="1">Nucleolus</location>
    </subcellularLocation>
</comment>
<dbReference type="InterPro" id="IPR019186">
    <property type="entry name" value="Nucleolar_protein_12"/>
</dbReference>
<dbReference type="GO" id="GO:0019843">
    <property type="term" value="F:rRNA binding"/>
    <property type="evidence" value="ECO:0007669"/>
    <property type="project" value="TreeGrafter"/>
</dbReference>
<organism evidence="6 7">
    <name type="scientific">Thecamonas trahens ATCC 50062</name>
    <dbReference type="NCBI Taxonomy" id="461836"/>
    <lineage>
        <taxon>Eukaryota</taxon>
        <taxon>Apusozoa</taxon>
        <taxon>Apusomonadida</taxon>
        <taxon>Apusomonadidae</taxon>
        <taxon>Thecamonas</taxon>
    </lineage>
</organism>
<feature type="compositionally biased region" description="Acidic residues" evidence="5">
    <location>
        <begin position="108"/>
        <end position="124"/>
    </location>
</feature>
<dbReference type="GeneID" id="25561369"/>
<dbReference type="AlphaFoldDB" id="A0A0L0DTI6"/>
<evidence type="ECO:0000313" key="6">
    <source>
        <dbReference type="EMBL" id="KNC54773.1"/>
    </source>
</evidence>
<keyword evidence="4" id="KW-0539">Nucleus</keyword>
<dbReference type="PANTHER" id="PTHR14577:SF0">
    <property type="entry name" value="NUCLEOLAR PROTEIN 12"/>
    <property type="match status" value="1"/>
</dbReference>
<evidence type="ECO:0000256" key="3">
    <source>
        <dbReference type="ARBA" id="ARBA00023054"/>
    </source>
</evidence>